<dbReference type="InterPro" id="IPR014469">
    <property type="entry name" value="DUF2271"/>
</dbReference>
<evidence type="ECO:0000313" key="2">
    <source>
        <dbReference type="EMBL" id="MDP5138450.1"/>
    </source>
</evidence>
<dbReference type="Pfam" id="PF10029">
    <property type="entry name" value="DUF2271"/>
    <property type="match status" value="1"/>
</dbReference>
<organism evidence="2 3">
    <name type="scientific">Rheinheimera baltica</name>
    <dbReference type="NCBI Taxonomy" id="67576"/>
    <lineage>
        <taxon>Bacteria</taxon>
        <taxon>Pseudomonadati</taxon>
        <taxon>Pseudomonadota</taxon>
        <taxon>Gammaproteobacteria</taxon>
        <taxon>Chromatiales</taxon>
        <taxon>Chromatiaceae</taxon>
        <taxon>Rheinheimera</taxon>
    </lineage>
</organism>
<comment type="caution">
    <text evidence="2">The sequence shown here is derived from an EMBL/GenBank/DDBJ whole genome shotgun (WGS) entry which is preliminary data.</text>
</comment>
<keyword evidence="3" id="KW-1185">Reference proteome</keyword>
<feature type="chain" id="PRO_5046470452" evidence="1">
    <location>
        <begin position="23"/>
        <end position="156"/>
    </location>
</feature>
<evidence type="ECO:0000313" key="3">
    <source>
        <dbReference type="Proteomes" id="UP001231109"/>
    </source>
</evidence>
<gene>
    <name evidence="2" type="ORF">ORJ04_21105</name>
</gene>
<reference evidence="2 3" key="1">
    <citation type="submission" date="2022-11" db="EMBL/GenBank/DDBJ databases">
        <title>Viruses from the air-sea interface of a natural surface slick.</title>
        <authorList>
            <person name="Rahlff J."/>
            <person name="Holmfeldt K."/>
        </authorList>
    </citation>
    <scope>NUCLEOTIDE SEQUENCE [LARGE SCALE GENOMIC DNA]</scope>
    <source>
        <strain evidence="2 3">SMS4</strain>
    </source>
</reference>
<keyword evidence="1" id="KW-0732">Signal</keyword>
<accession>A0ABT9I603</accession>
<protein>
    <submittedName>
        <fullName evidence="2">DUF2271 domain-containing protein</fullName>
    </submittedName>
</protein>
<feature type="signal peptide" evidence="1">
    <location>
        <begin position="1"/>
        <end position="22"/>
    </location>
</feature>
<sequence>MNKSLLTAGLLLAMCLFHNAQAADVSITTSLNTFRGDGAYLAIYLTDASGKYNRTLWVAGSKSKYYKHLLDWSRGGGNKAAEYDGVTGASVLSGDSLTVHAVIDDALIDAGYLIRVDSAVEDQREHRIDAEIALTRQGAGNSVQGRGYVKTLSYSL</sequence>
<proteinExistence type="predicted"/>
<dbReference type="Proteomes" id="UP001231109">
    <property type="component" value="Unassembled WGS sequence"/>
</dbReference>
<name>A0ABT9I603_9GAMM</name>
<evidence type="ECO:0000256" key="1">
    <source>
        <dbReference type="SAM" id="SignalP"/>
    </source>
</evidence>
<dbReference type="RefSeq" id="WP_305977574.1">
    <property type="nucleotide sequence ID" value="NZ_JAPJDZ010000165.1"/>
</dbReference>
<dbReference type="EMBL" id="JAPJDZ010000165">
    <property type="protein sequence ID" value="MDP5138450.1"/>
    <property type="molecule type" value="Genomic_DNA"/>
</dbReference>